<dbReference type="InterPro" id="IPR013324">
    <property type="entry name" value="RNA_pol_sigma_r3/r4-like"/>
</dbReference>
<dbReference type="InterPro" id="IPR032710">
    <property type="entry name" value="NTF2-like_dom_sf"/>
</dbReference>
<sequence>MNRNPNTAIDELYPSLQPLLFSLAYRMLGSAADAEDIVQEAFLALELASSKQEPIQNIKAYSCRIVTNRCIDYLRSARKQREVYVGPWLPEPLVSLENHTNDPYYRYQQNESLSTAYLLLLQQLSSVERAVFLLREVLQVDYEEIAAMVGRSSTNCRQLFHRAKRSIMNIPADAKMAADAGLHPDSALKSPLDNTQLKNLISQFIHALASGSAQEMMSMLASEATLYSDGGGKVRAAIRPIFGAEFITRFLSGLLAKVPEGFSYREALVNGTPGLVTYVHGQPSTVFSFDVKEDRIAAIFIIVNPDKLARVEPLIIAGGQ</sequence>
<proteinExistence type="predicted"/>
<name>A0ABW0W843_9BACL</name>
<keyword evidence="5" id="KW-1185">Reference proteome</keyword>
<feature type="domain" description="RNA polymerase sigma-70 region 2" evidence="2">
    <location>
        <begin position="12"/>
        <end position="79"/>
    </location>
</feature>
<dbReference type="InterPro" id="IPR013325">
    <property type="entry name" value="RNA_pol_sigma_r2"/>
</dbReference>
<dbReference type="NCBIfam" id="TIGR02937">
    <property type="entry name" value="sigma70-ECF"/>
    <property type="match status" value="1"/>
</dbReference>
<evidence type="ECO:0000256" key="1">
    <source>
        <dbReference type="ARBA" id="ARBA00011344"/>
    </source>
</evidence>
<dbReference type="SUPFAM" id="SSF88946">
    <property type="entry name" value="Sigma2 domain of RNA polymerase sigma factors"/>
    <property type="match status" value="1"/>
</dbReference>
<dbReference type="InterPro" id="IPR013249">
    <property type="entry name" value="RNA_pol_sigma70_r4_t2"/>
</dbReference>
<dbReference type="InterPro" id="IPR007627">
    <property type="entry name" value="RNA_pol_sigma70_r2"/>
</dbReference>
<evidence type="ECO:0000259" key="3">
    <source>
        <dbReference type="Pfam" id="PF08281"/>
    </source>
</evidence>
<evidence type="ECO:0000313" key="4">
    <source>
        <dbReference type="EMBL" id="MFC5652510.1"/>
    </source>
</evidence>
<dbReference type="RefSeq" id="WP_379191152.1">
    <property type="nucleotide sequence ID" value="NZ_JBHSOW010000098.1"/>
</dbReference>
<comment type="subunit">
    <text evidence="1">Interacts transiently with the RNA polymerase catalytic core formed by RpoA, RpoB, RpoC and RpoZ (2 alpha, 1 beta, 1 beta' and 1 omega subunit) to form the RNA polymerase holoenzyme that can initiate transcription.</text>
</comment>
<gene>
    <name evidence="4" type="ORF">ACFPYJ_26005</name>
</gene>
<evidence type="ECO:0000259" key="2">
    <source>
        <dbReference type="Pfam" id="PF04542"/>
    </source>
</evidence>
<comment type="caution">
    <text evidence="4">The sequence shown here is derived from an EMBL/GenBank/DDBJ whole genome shotgun (WGS) entry which is preliminary data.</text>
</comment>
<dbReference type="Pfam" id="PF04542">
    <property type="entry name" value="Sigma70_r2"/>
    <property type="match status" value="1"/>
</dbReference>
<dbReference type="Gene3D" id="1.10.1740.10">
    <property type="match status" value="1"/>
</dbReference>
<feature type="domain" description="RNA polymerase sigma factor 70 region 4 type 2" evidence="3">
    <location>
        <begin position="116"/>
        <end position="166"/>
    </location>
</feature>
<dbReference type="Pfam" id="PF08281">
    <property type="entry name" value="Sigma70_r4_2"/>
    <property type="match status" value="1"/>
</dbReference>
<dbReference type="EMBL" id="JBHSOW010000098">
    <property type="protein sequence ID" value="MFC5652510.1"/>
    <property type="molecule type" value="Genomic_DNA"/>
</dbReference>
<dbReference type="SUPFAM" id="SSF54427">
    <property type="entry name" value="NTF2-like"/>
    <property type="match status" value="1"/>
</dbReference>
<evidence type="ECO:0000313" key="5">
    <source>
        <dbReference type="Proteomes" id="UP001596047"/>
    </source>
</evidence>
<dbReference type="Gene3D" id="1.10.10.10">
    <property type="entry name" value="Winged helix-like DNA-binding domain superfamily/Winged helix DNA-binding domain"/>
    <property type="match status" value="1"/>
</dbReference>
<dbReference type="NCBIfam" id="TIGR02957">
    <property type="entry name" value="SigX4"/>
    <property type="match status" value="1"/>
</dbReference>
<accession>A0ABW0W843</accession>
<dbReference type="InterPro" id="IPR014303">
    <property type="entry name" value="RNA_pol_sigma-70_ECF"/>
</dbReference>
<dbReference type="InterPro" id="IPR052704">
    <property type="entry name" value="ECF_Sigma-70_Domain"/>
</dbReference>
<organism evidence="4 5">
    <name type="scientific">Paenibacillus solisilvae</name>
    <dbReference type="NCBI Taxonomy" id="2486751"/>
    <lineage>
        <taxon>Bacteria</taxon>
        <taxon>Bacillati</taxon>
        <taxon>Bacillota</taxon>
        <taxon>Bacilli</taxon>
        <taxon>Bacillales</taxon>
        <taxon>Paenibacillaceae</taxon>
        <taxon>Paenibacillus</taxon>
    </lineage>
</organism>
<protein>
    <submittedName>
        <fullName evidence="4">RNA polymerase sigma-70 factor</fullName>
    </submittedName>
</protein>
<dbReference type="PANTHER" id="PTHR30173:SF36">
    <property type="entry name" value="ECF RNA POLYMERASE SIGMA FACTOR SIGJ"/>
    <property type="match status" value="1"/>
</dbReference>
<dbReference type="NCBIfam" id="NF007214">
    <property type="entry name" value="PRK09636.1"/>
    <property type="match status" value="1"/>
</dbReference>
<dbReference type="Proteomes" id="UP001596047">
    <property type="component" value="Unassembled WGS sequence"/>
</dbReference>
<dbReference type="PANTHER" id="PTHR30173">
    <property type="entry name" value="SIGMA 19 FACTOR"/>
    <property type="match status" value="1"/>
</dbReference>
<dbReference type="InterPro" id="IPR036388">
    <property type="entry name" value="WH-like_DNA-bd_sf"/>
</dbReference>
<dbReference type="InterPro" id="IPR014284">
    <property type="entry name" value="RNA_pol_sigma-70_dom"/>
</dbReference>
<dbReference type="SUPFAM" id="SSF88659">
    <property type="entry name" value="Sigma3 and sigma4 domains of RNA polymerase sigma factors"/>
    <property type="match status" value="1"/>
</dbReference>
<reference evidence="5" key="1">
    <citation type="journal article" date="2019" name="Int. J. Syst. Evol. Microbiol.">
        <title>The Global Catalogue of Microorganisms (GCM) 10K type strain sequencing project: providing services to taxonomists for standard genome sequencing and annotation.</title>
        <authorList>
            <consortium name="The Broad Institute Genomics Platform"/>
            <consortium name="The Broad Institute Genome Sequencing Center for Infectious Disease"/>
            <person name="Wu L."/>
            <person name="Ma J."/>
        </authorList>
    </citation>
    <scope>NUCLEOTIDE SEQUENCE [LARGE SCALE GENOMIC DNA]</scope>
    <source>
        <strain evidence="5">CGMCC 1.3240</strain>
    </source>
</reference>